<evidence type="ECO:0000256" key="3">
    <source>
        <dbReference type="ARBA" id="ARBA00022692"/>
    </source>
</evidence>
<feature type="transmembrane region" description="Helical" evidence="6">
    <location>
        <begin position="16"/>
        <end position="35"/>
    </location>
</feature>
<dbReference type="Ensembl" id="ENSEBUT00000018093.1">
    <property type="protein sequence ID" value="ENSEBUP00000017516.1"/>
    <property type="gene ID" value="ENSEBUG00000010948.1"/>
</dbReference>
<organism evidence="7 8">
    <name type="scientific">Eptatretus burgeri</name>
    <name type="common">Inshore hagfish</name>
    <dbReference type="NCBI Taxonomy" id="7764"/>
    <lineage>
        <taxon>Eukaryota</taxon>
        <taxon>Metazoa</taxon>
        <taxon>Chordata</taxon>
        <taxon>Craniata</taxon>
        <taxon>Vertebrata</taxon>
        <taxon>Cyclostomata</taxon>
        <taxon>Myxini</taxon>
        <taxon>Myxiniformes</taxon>
        <taxon>Myxinidae</taxon>
        <taxon>Eptatretinae</taxon>
        <taxon>Eptatretus</taxon>
    </lineage>
</organism>
<dbReference type="InterPro" id="IPR008521">
    <property type="entry name" value="Mg_trans_NIPA"/>
</dbReference>
<dbReference type="Pfam" id="PF05653">
    <property type="entry name" value="Mg_trans_NIPA"/>
    <property type="match status" value="1"/>
</dbReference>
<protein>
    <submittedName>
        <fullName evidence="7">Uncharacterized protein</fullName>
    </submittedName>
</protein>
<feature type="transmembrane region" description="Helical" evidence="6">
    <location>
        <begin position="84"/>
        <end position="105"/>
    </location>
</feature>
<evidence type="ECO:0000256" key="6">
    <source>
        <dbReference type="SAM" id="Phobius"/>
    </source>
</evidence>
<evidence type="ECO:0000256" key="5">
    <source>
        <dbReference type="ARBA" id="ARBA00023136"/>
    </source>
</evidence>
<accession>A0A8C4QNL3</accession>
<comment type="similarity">
    <text evidence="2">Belongs to the NIPA family.</text>
</comment>
<name>A0A8C4QNL3_EPTBU</name>
<evidence type="ECO:0000256" key="2">
    <source>
        <dbReference type="ARBA" id="ARBA00007230"/>
    </source>
</evidence>
<keyword evidence="4 6" id="KW-1133">Transmembrane helix</keyword>
<sequence length="116" mass="13216">MLLLFFKKDYLHWRDALGMAVAVSGVCLVVGFAPSFDHQLITGEYIVSRFLSWDVIVYLILEMQALCILLYIHHKEIFQHYAVILLLVAILGESNAILTFPPFVFTLHLPSAISHQ</sequence>
<evidence type="ECO:0000313" key="8">
    <source>
        <dbReference type="Proteomes" id="UP000694388"/>
    </source>
</evidence>
<keyword evidence="5 6" id="KW-0472">Membrane</keyword>
<keyword evidence="3 6" id="KW-0812">Transmembrane</keyword>
<proteinExistence type="inferred from homology"/>
<keyword evidence="8" id="KW-1185">Reference proteome</keyword>
<reference evidence="7" key="1">
    <citation type="submission" date="2025-05" db="UniProtKB">
        <authorList>
            <consortium name="Ensembl"/>
        </authorList>
    </citation>
    <scope>IDENTIFICATION</scope>
</reference>
<feature type="transmembrane region" description="Helical" evidence="6">
    <location>
        <begin position="55"/>
        <end position="72"/>
    </location>
</feature>
<evidence type="ECO:0000256" key="1">
    <source>
        <dbReference type="ARBA" id="ARBA00004141"/>
    </source>
</evidence>
<comment type="subcellular location">
    <subcellularLocation>
        <location evidence="1">Membrane</location>
        <topology evidence="1">Multi-pass membrane protein</topology>
    </subcellularLocation>
</comment>
<evidence type="ECO:0000313" key="7">
    <source>
        <dbReference type="Ensembl" id="ENSEBUP00000017516.1"/>
    </source>
</evidence>
<dbReference type="GO" id="GO:0015095">
    <property type="term" value="F:magnesium ion transmembrane transporter activity"/>
    <property type="evidence" value="ECO:0007669"/>
    <property type="project" value="InterPro"/>
</dbReference>
<evidence type="ECO:0000256" key="4">
    <source>
        <dbReference type="ARBA" id="ARBA00022989"/>
    </source>
</evidence>
<dbReference type="Ensembl" id="ENSEBUT00000018084.1">
    <property type="protein sequence ID" value="ENSEBUP00000017508.1"/>
    <property type="gene ID" value="ENSEBUG00000010948.1"/>
</dbReference>
<dbReference type="Proteomes" id="UP000694388">
    <property type="component" value="Unplaced"/>
</dbReference>
<dbReference type="AlphaFoldDB" id="A0A8C4QNL3"/>
<dbReference type="GO" id="GO:0016020">
    <property type="term" value="C:membrane"/>
    <property type="evidence" value="ECO:0007669"/>
    <property type="project" value="UniProtKB-SubCell"/>
</dbReference>